<gene>
    <name evidence="5" type="primary">rplY</name>
    <name evidence="5" type="synonym">ctc</name>
    <name evidence="8" type="ORF">ACFOEX_09040</name>
</gene>
<dbReference type="InterPro" id="IPR020930">
    <property type="entry name" value="Ribosomal_uL5_bac-type"/>
</dbReference>
<keyword evidence="3 5" id="KW-0689">Ribosomal protein</keyword>
<dbReference type="Gene3D" id="2.170.120.20">
    <property type="entry name" value="Ribosomal protein L25, beta domain"/>
    <property type="match status" value="1"/>
</dbReference>
<evidence type="ECO:0000259" key="6">
    <source>
        <dbReference type="Pfam" id="PF01386"/>
    </source>
</evidence>
<evidence type="ECO:0000259" key="7">
    <source>
        <dbReference type="Pfam" id="PF14693"/>
    </source>
</evidence>
<evidence type="ECO:0000256" key="5">
    <source>
        <dbReference type="HAMAP-Rule" id="MF_01334"/>
    </source>
</evidence>
<evidence type="ECO:0000256" key="3">
    <source>
        <dbReference type="ARBA" id="ARBA00022980"/>
    </source>
</evidence>
<feature type="domain" description="Large ribosomal subunit protein bL25 L25" evidence="6">
    <location>
        <begin position="9"/>
        <end position="94"/>
    </location>
</feature>
<reference evidence="9" key="1">
    <citation type="journal article" date="2019" name="Int. J. Syst. Evol. Microbiol.">
        <title>The Global Catalogue of Microorganisms (GCM) 10K type strain sequencing project: providing services to taxonomists for standard genome sequencing and annotation.</title>
        <authorList>
            <consortium name="The Broad Institute Genomics Platform"/>
            <consortium name="The Broad Institute Genome Sequencing Center for Infectious Disease"/>
            <person name="Wu L."/>
            <person name="Ma J."/>
        </authorList>
    </citation>
    <scope>NUCLEOTIDE SEQUENCE [LARGE SCALE GENOMIC DNA]</scope>
    <source>
        <strain evidence="9">CCM 7941</strain>
    </source>
</reference>
<proteinExistence type="inferred from homology"/>
<evidence type="ECO:0000313" key="8">
    <source>
        <dbReference type="EMBL" id="MFC3266497.1"/>
    </source>
</evidence>
<dbReference type="InterPro" id="IPR020056">
    <property type="entry name" value="Rbsml_bL25/Gln-tRNA_synth_N"/>
</dbReference>
<dbReference type="Pfam" id="PF14693">
    <property type="entry name" value="Ribosomal_TL5_C"/>
    <property type="match status" value="1"/>
</dbReference>
<evidence type="ECO:0000256" key="2">
    <source>
        <dbReference type="ARBA" id="ARBA00022884"/>
    </source>
</evidence>
<dbReference type="NCBIfam" id="NF004128">
    <property type="entry name" value="PRK05618.1-2"/>
    <property type="match status" value="1"/>
</dbReference>
<dbReference type="InterPro" id="IPR001021">
    <property type="entry name" value="Ribosomal_bL25_long"/>
</dbReference>
<comment type="similarity">
    <text evidence="5">Belongs to the bacterial ribosomal protein bL25 family. CTC subfamily.</text>
</comment>
<dbReference type="EMBL" id="JBHRUV010000044">
    <property type="protein sequence ID" value="MFC3266497.1"/>
    <property type="molecule type" value="Genomic_DNA"/>
</dbReference>
<dbReference type="InterPro" id="IPR011035">
    <property type="entry name" value="Ribosomal_bL25/Gln-tRNA_synth"/>
</dbReference>
<dbReference type="PANTHER" id="PTHR33284">
    <property type="entry name" value="RIBOSOMAL PROTEIN L25/GLN-TRNA SYNTHETASE, ANTI-CODON-BINDING DOMAIN-CONTAINING PROTEIN"/>
    <property type="match status" value="1"/>
</dbReference>
<evidence type="ECO:0000313" key="9">
    <source>
        <dbReference type="Proteomes" id="UP001595536"/>
    </source>
</evidence>
<comment type="caution">
    <text evidence="8">The sequence shown here is derived from an EMBL/GenBank/DDBJ whole genome shotgun (WGS) entry which is preliminary data.</text>
</comment>
<evidence type="ECO:0000256" key="4">
    <source>
        <dbReference type="ARBA" id="ARBA00023274"/>
    </source>
</evidence>
<dbReference type="InterPro" id="IPR029751">
    <property type="entry name" value="Ribosomal_L25_dom"/>
</dbReference>
<keyword evidence="4 5" id="KW-0687">Ribonucleoprotein</keyword>
<dbReference type="Proteomes" id="UP001595536">
    <property type="component" value="Unassembled WGS sequence"/>
</dbReference>
<dbReference type="RefSeq" id="WP_376829435.1">
    <property type="nucleotide sequence ID" value="NZ_JBHLWR010000006.1"/>
</dbReference>
<dbReference type="Pfam" id="PF01386">
    <property type="entry name" value="Ribosomal_L25p"/>
    <property type="match status" value="1"/>
</dbReference>
<protein>
    <recommendedName>
        <fullName evidence="5">Large ribosomal subunit protein bL25</fullName>
    </recommendedName>
    <alternativeName>
        <fullName evidence="5">General stress protein CTC</fullName>
    </alternativeName>
</protein>
<feature type="domain" description="Large ribosomal subunit protein bL25 beta" evidence="7">
    <location>
        <begin position="103"/>
        <end position="187"/>
    </location>
</feature>
<dbReference type="GO" id="GO:0005840">
    <property type="term" value="C:ribosome"/>
    <property type="evidence" value="ECO:0007669"/>
    <property type="project" value="UniProtKB-KW"/>
</dbReference>
<keyword evidence="2 5" id="KW-0694">RNA-binding</keyword>
<name>A0ABV7LFD9_9HYPH</name>
<sequence>MTAVKQIIAEARDRVGKGAARALRRQGRTPAVIYGAGKEPLPISIEYAPLRQAIYAGGFMTTIFEIRVGDRVERVIPRDYQLDPVRDTPLHVDFLRVTSDATIDVEVPVHFINHEASPGLKAGGTLNVVRHHVSLSVSPNAIPEAIEIDLTGLQMGDTIHISAVKLPEGAQPSISDRDFTIASVVPPTVSEEAAAAEGAPEA</sequence>
<dbReference type="SUPFAM" id="SSF50715">
    <property type="entry name" value="Ribosomal protein L25-like"/>
    <property type="match status" value="1"/>
</dbReference>
<keyword evidence="9" id="KW-1185">Reference proteome</keyword>
<dbReference type="NCBIfam" id="TIGR00731">
    <property type="entry name" value="bL25_bact_ctc"/>
    <property type="match status" value="1"/>
</dbReference>
<dbReference type="InterPro" id="IPR020057">
    <property type="entry name" value="Ribosomal_bL25_b-dom"/>
</dbReference>
<keyword evidence="1 5" id="KW-0699">rRNA-binding</keyword>
<dbReference type="HAMAP" id="MF_01334">
    <property type="entry name" value="Ribosomal_bL25_CTC"/>
    <property type="match status" value="1"/>
</dbReference>
<dbReference type="InterPro" id="IPR037121">
    <property type="entry name" value="Ribosomal_bL25_C"/>
</dbReference>
<comment type="function">
    <text evidence="5">This is one of the proteins that binds to the 5S RNA in the ribosome where it forms part of the central protuberance.</text>
</comment>
<dbReference type="Gene3D" id="2.40.240.10">
    <property type="entry name" value="Ribosomal Protein L25, Chain P"/>
    <property type="match status" value="1"/>
</dbReference>
<organism evidence="8 9">
    <name type="scientific">Camelimonas abortus</name>
    <dbReference type="NCBI Taxonomy" id="1017184"/>
    <lineage>
        <taxon>Bacteria</taxon>
        <taxon>Pseudomonadati</taxon>
        <taxon>Pseudomonadota</taxon>
        <taxon>Alphaproteobacteria</taxon>
        <taxon>Hyphomicrobiales</taxon>
        <taxon>Chelatococcaceae</taxon>
        <taxon>Camelimonas</taxon>
    </lineage>
</organism>
<dbReference type="PANTHER" id="PTHR33284:SF1">
    <property type="entry name" value="RIBOSOMAL PROTEIN L25_GLN-TRNA SYNTHETASE, ANTI-CODON-BINDING DOMAIN-CONTAINING PROTEIN"/>
    <property type="match status" value="1"/>
</dbReference>
<accession>A0ABV7LFD9</accession>
<dbReference type="CDD" id="cd00495">
    <property type="entry name" value="Ribosomal_L25_TL5_CTC"/>
    <property type="match status" value="1"/>
</dbReference>
<comment type="subunit">
    <text evidence="5">Part of the 50S ribosomal subunit; part of the 5S rRNA/L5/L18/L25 subcomplex. Contacts the 5S rRNA. Binds to the 5S rRNA independently of L5 and L18.</text>
</comment>
<evidence type="ECO:0000256" key="1">
    <source>
        <dbReference type="ARBA" id="ARBA00022730"/>
    </source>
</evidence>